<dbReference type="Proteomes" id="UP000012589">
    <property type="component" value="Unassembled WGS sequence"/>
</dbReference>
<accession>N2B435</accession>
<evidence type="ECO:0000313" key="3">
    <source>
        <dbReference type="Proteomes" id="UP000012589"/>
    </source>
</evidence>
<comment type="caution">
    <text evidence="2">The sequence shown here is derived from an EMBL/GenBank/DDBJ whole genome shotgun (WGS) entry which is preliminary data.</text>
</comment>
<feature type="region of interest" description="Disordered" evidence="1">
    <location>
        <begin position="39"/>
        <end position="124"/>
    </location>
</feature>
<dbReference type="EMBL" id="AQFT01000023">
    <property type="protein sequence ID" value="EMZ36362.1"/>
    <property type="molecule type" value="Genomic_DNA"/>
</dbReference>
<gene>
    <name evidence="2" type="ORF">C823_00729</name>
</gene>
<organism evidence="2 3">
    <name type="scientific">Eubacterium plexicaudatum ASF492</name>
    <dbReference type="NCBI Taxonomy" id="1235802"/>
    <lineage>
        <taxon>Bacteria</taxon>
        <taxon>Bacillati</taxon>
        <taxon>Bacillota</taxon>
        <taxon>Clostridia</taxon>
        <taxon>Eubacteriales</taxon>
        <taxon>Eubacteriaceae</taxon>
        <taxon>Eubacterium</taxon>
    </lineage>
</organism>
<dbReference type="AlphaFoldDB" id="N2B435"/>
<name>N2B435_9FIRM</name>
<sequence length="124" mass="14506">MPAVYAIDLIAKRDKKIKMDRSIIKGWNVHYQTLEEVEEAARAKKRKEEEEARKAKQHQDEQSDADDDEEHRREAYNAKTGSYSGNYGQKPVRDEDQKQQIHAILNEKPEPFEYAMQTLQAQDS</sequence>
<keyword evidence="3" id="KW-1185">Reference proteome</keyword>
<evidence type="ECO:0000313" key="2">
    <source>
        <dbReference type="EMBL" id="EMZ36362.1"/>
    </source>
</evidence>
<dbReference type="HOGENOM" id="CLU_2221251_0_0_9"/>
<evidence type="ECO:0000256" key="1">
    <source>
        <dbReference type="SAM" id="MobiDB-lite"/>
    </source>
</evidence>
<feature type="compositionally biased region" description="Basic and acidic residues" evidence="1">
    <location>
        <begin position="91"/>
        <end position="111"/>
    </location>
</feature>
<protein>
    <submittedName>
        <fullName evidence="2">Uncharacterized protein</fullName>
    </submittedName>
</protein>
<proteinExistence type="predicted"/>
<reference evidence="2 3" key="1">
    <citation type="journal article" date="2014" name="Genome Announc.">
        <title>Draft genome sequences of the altered schaedler flora, a defined bacterial community from gnotobiotic mice.</title>
        <authorList>
            <person name="Wannemuehler M.J."/>
            <person name="Overstreet A.M."/>
            <person name="Ward D.V."/>
            <person name="Phillips G.J."/>
        </authorList>
    </citation>
    <scope>NUCLEOTIDE SEQUENCE [LARGE SCALE GENOMIC DNA]</scope>
    <source>
        <strain evidence="2 3">ASF492</strain>
    </source>
</reference>
<feature type="compositionally biased region" description="Basic and acidic residues" evidence="1">
    <location>
        <begin position="39"/>
        <end position="61"/>
    </location>
</feature>
<dbReference type="PATRIC" id="fig|1235802.3.peg.782"/>
<dbReference type="STRING" id="1235802.C823_00729"/>